<dbReference type="Proteomes" id="UP001108280">
    <property type="component" value="Chromosome 2"/>
</dbReference>
<evidence type="ECO:0000256" key="9">
    <source>
        <dbReference type="ARBA" id="ARBA00023163"/>
    </source>
</evidence>
<comment type="similarity">
    <text evidence="2">Belongs to the krueppel C2H2-type zinc-finger protein family.</text>
</comment>
<evidence type="ECO:0000256" key="2">
    <source>
        <dbReference type="ARBA" id="ARBA00006991"/>
    </source>
</evidence>
<dbReference type="Gene3D" id="3.30.160.60">
    <property type="entry name" value="Classic Zinc Finger"/>
    <property type="match status" value="8"/>
</dbReference>
<keyword evidence="17" id="KW-1185">Reference proteome</keyword>
<evidence type="ECO:0000256" key="5">
    <source>
        <dbReference type="ARBA" id="ARBA00022771"/>
    </source>
</evidence>
<dbReference type="GO" id="GO:0008270">
    <property type="term" value="F:zinc ion binding"/>
    <property type="evidence" value="ECO:0007669"/>
    <property type="project" value="UniProtKB-KW"/>
</dbReference>
<feature type="domain" description="C2H2-type" evidence="14">
    <location>
        <begin position="512"/>
        <end position="539"/>
    </location>
</feature>
<feature type="domain" description="C2H2-type" evidence="14">
    <location>
        <begin position="705"/>
        <end position="727"/>
    </location>
</feature>
<dbReference type="SMART" id="SM00349">
    <property type="entry name" value="KRAB"/>
    <property type="match status" value="1"/>
</dbReference>
<evidence type="ECO:0000259" key="15">
    <source>
        <dbReference type="PROSITE" id="PS50804"/>
    </source>
</evidence>
<dbReference type="InterPro" id="IPR038269">
    <property type="entry name" value="SCAN_sf"/>
</dbReference>
<dbReference type="GeneID" id="100757155"/>
<evidence type="ECO:0000259" key="16">
    <source>
        <dbReference type="PROSITE" id="PS50805"/>
    </source>
</evidence>
<dbReference type="Pfam" id="PF00096">
    <property type="entry name" value="zf-C2H2"/>
    <property type="match status" value="6"/>
</dbReference>
<dbReference type="PANTHER" id="PTHR24388:SF96">
    <property type="entry name" value="GENE, 32687-RELATED"/>
    <property type="match status" value="1"/>
</dbReference>
<dbReference type="SMART" id="SM00431">
    <property type="entry name" value="SCAN"/>
    <property type="match status" value="1"/>
</dbReference>
<dbReference type="SUPFAM" id="SSF47353">
    <property type="entry name" value="Retrovirus capsid dimerization domain-like"/>
    <property type="match status" value="1"/>
</dbReference>
<dbReference type="PANTHER" id="PTHR24388">
    <property type="entry name" value="ZINC FINGER PROTEIN"/>
    <property type="match status" value="1"/>
</dbReference>
<dbReference type="InterPro" id="IPR003309">
    <property type="entry name" value="SCAN_dom"/>
</dbReference>
<feature type="domain" description="C2H2-type" evidence="14">
    <location>
        <begin position="652"/>
        <end position="679"/>
    </location>
</feature>
<evidence type="ECO:0000256" key="13">
    <source>
        <dbReference type="SAM" id="MobiDB-lite"/>
    </source>
</evidence>
<dbReference type="CTD" id="158399"/>
<keyword evidence="6" id="KW-0862">Zinc</keyword>
<feature type="compositionally biased region" description="Basic and acidic residues" evidence="13">
    <location>
        <begin position="352"/>
        <end position="373"/>
    </location>
</feature>
<dbReference type="PROSITE" id="PS50157">
    <property type="entry name" value="ZINC_FINGER_C2H2_2"/>
    <property type="match status" value="10"/>
</dbReference>
<reference evidence="18" key="3">
    <citation type="submission" date="2025-08" db="UniProtKB">
        <authorList>
            <consortium name="RefSeq"/>
        </authorList>
    </citation>
    <scope>IDENTIFICATION</scope>
    <source>
        <strain evidence="18">17A/GY</strain>
        <tissue evidence="18">Liver</tissue>
    </source>
</reference>
<dbReference type="FunFam" id="3.30.160.60:FF:000016">
    <property type="entry name" value="zinc finger protein 37 homolog"/>
    <property type="match status" value="1"/>
</dbReference>
<feature type="region of interest" description="Disordered" evidence="13">
    <location>
        <begin position="283"/>
        <end position="386"/>
    </location>
</feature>
<dbReference type="PROSITE" id="PS50805">
    <property type="entry name" value="KRAB"/>
    <property type="match status" value="1"/>
</dbReference>
<keyword evidence="9" id="KW-0804">Transcription</keyword>
<feature type="compositionally biased region" description="Basic and acidic residues" evidence="13">
    <location>
        <begin position="295"/>
        <end position="311"/>
    </location>
</feature>
<evidence type="ECO:0000256" key="8">
    <source>
        <dbReference type="ARBA" id="ARBA00023125"/>
    </source>
</evidence>
<evidence type="ECO:0000256" key="12">
    <source>
        <dbReference type="PROSITE-ProRule" id="PRU00187"/>
    </source>
</evidence>
<feature type="domain" description="C2H2-type" evidence="14">
    <location>
        <begin position="568"/>
        <end position="595"/>
    </location>
</feature>
<evidence type="ECO:0000256" key="1">
    <source>
        <dbReference type="ARBA" id="ARBA00004123"/>
    </source>
</evidence>
<feature type="domain" description="C2H2-type" evidence="14">
    <location>
        <begin position="596"/>
        <end position="623"/>
    </location>
</feature>
<keyword evidence="3" id="KW-0479">Metal-binding</keyword>
<dbReference type="Pfam" id="PF13912">
    <property type="entry name" value="zf-C2H2_6"/>
    <property type="match status" value="1"/>
</dbReference>
<keyword evidence="7" id="KW-0805">Transcription regulation</keyword>
<dbReference type="CDD" id="cd07765">
    <property type="entry name" value="KRAB_A-box"/>
    <property type="match status" value="1"/>
</dbReference>
<dbReference type="AlphaFoldDB" id="A0A9J7FFE3"/>
<dbReference type="PROSITE" id="PS00028">
    <property type="entry name" value="ZINC_FINGER_C2H2_1"/>
    <property type="match status" value="8"/>
</dbReference>
<proteinExistence type="inferred from homology"/>
<feature type="domain" description="SCAN box" evidence="15">
    <location>
        <begin position="52"/>
        <end position="134"/>
    </location>
</feature>
<dbReference type="Pfam" id="PF01352">
    <property type="entry name" value="KRAB"/>
    <property type="match status" value="1"/>
</dbReference>
<gene>
    <name evidence="18" type="primary">Znf483</name>
</gene>
<dbReference type="FunFam" id="1.10.4020.10:FF:000001">
    <property type="entry name" value="zinc finger protein 263 isoform X1"/>
    <property type="match status" value="1"/>
</dbReference>
<dbReference type="SUPFAM" id="SSF109640">
    <property type="entry name" value="KRAB domain (Kruppel-associated box)"/>
    <property type="match status" value="1"/>
</dbReference>
<dbReference type="InterPro" id="IPR001909">
    <property type="entry name" value="KRAB"/>
</dbReference>
<dbReference type="RefSeq" id="XP_007649387.1">
    <property type="nucleotide sequence ID" value="XM_007651197.4"/>
</dbReference>
<keyword evidence="4" id="KW-0677">Repeat</keyword>
<dbReference type="Pfam" id="PF02023">
    <property type="entry name" value="SCAN"/>
    <property type="match status" value="1"/>
</dbReference>
<feature type="domain" description="C2H2-type" evidence="14">
    <location>
        <begin position="624"/>
        <end position="651"/>
    </location>
</feature>
<keyword evidence="5 11" id="KW-0863">Zinc-finger</keyword>
<dbReference type="Gene3D" id="1.10.4020.10">
    <property type="entry name" value="DNA breaking-rejoining enzymes"/>
    <property type="match status" value="1"/>
</dbReference>
<dbReference type="FunFam" id="3.30.160.60:FF:000478">
    <property type="entry name" value="Zinc finger protein 133"/>
    <property type="match status" value="1"/>
</dbReference>
<feature type="region of interest" description="Disordered" evidence="13">
    <location>
        <begin position="1"/>
        <end position="24"/>
    </location>
</feature>
<reference evidence="17" key="1">
    <citation type="journal article" date="2018" name="Biotechnol. Bioeng.">
        <title>A reference genome of the Chinese hamster based on a hybrid assembly strategy.</title>
        <authorList>
            <person name="Rupp O."/>
            <person name="MacDonald M.L."/>
            <person name="Li S."/>
            <person name="Dhiman H."/>
            <person name="Polson S."/>
            <person name="Griep S."/>
            <person name="Heffner K."/>
            <person name="Hernandez I."/>
            <person name="Brinkrolf K."/>
            <person name="Jadhav V."/>
            <person name="Samoudi M."/>
            <person name="Hao H."/>
            <person name="Kingham B."/>
            <person name="Goesmann A."/>
            <person name="Betenbaugh M.J."/>
            <person name="Lewis N.E."/>
            <person name="Borth N."/>
            <person name="Lee K.H."/>
        </authorList>
    </citation>
    <scope>NUCLEOTIDE SEQUENCE [LARGE SCALE GENOMIC DNA]</scope>
    <source>
        <strain evidence="17">17A/GY</strain>
    </source>
</reference>
<dbReference type="InterPro" id="IPR036236">
    <property type="entry name" value="Znf_C2H2_sf"/>
</dbReference>
<evidence type="ECO:0000313" key="17">
    <source>
        <dbReference type="Proteomes" id="UP001108280"/>
    </source>
</evidence>
<dbReference type="SUPFAM" id="SSF57667">
    <property type="entry name" value="beta-beta-alpha zinc fingers"/>
    <property type="match status" value="5"/>
</dbReference>
<dbReference type="FunFam" id="3.30.160.60:FF:000213">
    <property type="entry name" value="Zinc finger protein 624"/>
    <property type="match status" value="1"/>
</dbReference>
<dbReference type="FunFam" id="3.30.160.60:FF:002343">
    <property type="entry name" value="Zinc finger protein 33A"/>
    <property type="match status" value="2"/>
</dbReference>
<feature type="domain" description="C2H2-type" evidence="14">
    <location>
        <begin position="456"/>
        <end position="483"/>
    </location>
</feature>
<dbReference type="GO" id="GO:0000978">
    <property type="term" value="F:RNA polymerase II cis-regulatory region sequence-specific DNA binding"/>
    <property type="evidence" value="ECO:0007669"/>
    <property type="project" value="TreeGrafter"/>
</dbReference>
<dbReference type="OMA" id="VPNRKEH"/>
<evidence type="ECO:0000256" key="11">
    <source>
        <dbReference type="PROSITE-ProRule" id="PRU00042"/>
    </source>
</evidence>
<dbReference type="KEGG" id="cge:100757155"/>
<protein>
    <submittedName>
        <fullName evidence="18">Zinc finger protein 483 isoform X1</fullName>
    </submittedName>
</protein>
<dbReference type="FunFam" id="3.30.160.60:FF:002090">
    <property type="entry name" value="Zinc finger protein 473"/>
    <property type="match status" value="1"/>
</dbReference>
<dbReference type="Gene3D" id="6.10.140.140">
    <property type="match status" value="1"/>
</dbReference>
<evidence type="ECO:0000259" key="14">
    <source>
        <dbReference type="PROSITE" id="PS50157"/>
    </source>
</evidence>
<evidence type="ECO:0000256" key="4">
    <source>
        <dbReference type="ARBA" id="ARBA00022737"/>
    </source>
</evidence>
<dbReference type="InterPro" id="IPR036051">
    <property type="entry name" value="KRAB_dom_sf"/>
</dbReference>
<evidence type="ECO:0000256" key="6">
    <source>
        <dbReference type="ARBA" id="ARBA00022833"/>
    </source>
</evidence>
<organism evidence="17 18">
    <name type="scientific">Cricetulus griseus</name>
    <name type="common">Chinese hamster</name>
    <name type="synonym">Cricetulus barabensis griseus</name>
    <dbReference type="NCBI Taxonomy" id="10029"/>
    <lineage>
        <taxon>Eukaryota</taxon>
        <taxon>Metazoa</taxon>
        <taxon>Chordata</taxon>
        <taxon>Craniata</taxon>
        <taxon>Vertebrata</taxon>
        <taxon>Euteleostomi</taxon>
        <taxon>Mammalia</taxon>
        <taxon>Eutheria</taxon>
        <taxon>Euarchontoglires</taxon>
        <taxon>Glires</taxon>
        <taxon>Rodentia</taxon>
        <taxon>Myomorpha</taxon>
        <taxon>Muroidea</taxon>
        <taxon>Cricetidae</taxon>
        <taxon>Cricetinae</taxon>
        <taxon>Cricetulus</taxon>
    </lineage>
</organism>
<feature type="domain" description="KRAB" evidence="16">
    <location>
        <begin position="171"/>
        <end position="242"/>
    </location>
</feature>
<feature type="domain" description="C2H2-type" evidence="14">
    <location>
        <begin position="484"/>
        <end position="511"/>
    </location>
</feature>
<keyword evidence="8" id="KW-0238">DNA-binding</keyword>
<feature type="domain" description="C2H2-type" evidence="14">
    <location>
        <begin position="540"/>
        <end position="567"/>
    </location>
</feature>
<dbReference type="OrthoDB" id="6077919at2759"/>
<dbReference type="SMART" id="SM00355">
    <property type="entry name" value="ZnF_C2H2"/>
    <property type="match status" value="9"/>
</dbReference>
<dbReference type="InterPro" id="IPR013087">
    <property type="entry name" value="Znf_C2H2_type"/>
</dbReference>
<dbReference type="GO" id="GO:0000981">
    <property type="term" value="F:DNA-binding transcription factor activity, RNA polymerase II-specific"/>
    <property type="evidence" value="ECO:0007669"/>
    <property type="project" value="TreeGrafter"/>
</dbReference>
<evidence type="ECO:0000256" key="10">
    <source>
        <dbReference type="ARBA" id="ARBA00023242"/>
    </source>
</evidence>
<evidence type="ECO:0000256" key="7">
    <source>
        <dbReference type="ARBA" id="ARBA00023015"/>
    </source>
</evidence>
<reference evidence="17" key="2">
    <citation type="journal article" date="2020" name="Biotechnol. Bioeng.">
        <title>Chromosome-scale scaffolds for the Chinese hamster reference genome assembly to facilitate the study of the CHO epigenome.</title>
        <authorList>
            <person name="Hilliard W."/>
            <person name="MacDonald M."/>
            <person name="Lee K.H."/>
        </authorList>
    </citation>
    <scope>NUCLEOTIDE SEQUENCE [LARGE SCALE GENOMIC DNA]</scope>
    <source>
        <strain evidence="17">17A/GY</strain>
    </source>
</reference>
<dbReference type="GO" id="GO:0005634">
    <property type="term" value="C:nucleus"/>
    <property type="evidence" value="ECO:0007669"/>
    <property type="project" value="UniProtKB-SubCell"/>
</dbReference>
<name>A0A9J7FFE3_CRIGR</name>
<sequence>MQALVPSNMMTATSPDPPAMASSEQSRVLRVDTSRVQERLLRGYADDLDSFRQKFRWFCYSQEEGPRKTLNQLWELCKQWLRPDIHTKEQILELLVFEQFLRVLPGEMRIWVKSQHPESSVEAVSLVEDLNQTLEEREDRSTQDSAVCKVEDLGEEEMVAVPPHTEPREPVTFEDVSVNFTRGEWKMLEPSQRELYKEVLLENLRNLEFLGLPVSKVDLISQLKWVKLPRALEKEISKGPRPGELVKEDESRSELDAFMEDFTLEKTVEYCFSDDGYGLKAEFQKRHGKSKKDHSKQSSHERKDSDSKETPSGKNFKQTSDTVKHRKTYLTKMSHRSKEGKKPFSFHSYLVSRKEHSTEKSRKGSGNEKDSRHSSSLTAHKRNPRIGSFSKTQKCSKCGVAFTQSSWYCSKSSQCEKCRKNLFQGETSNKDKEPEVKEPSKCRKCGKSLGYSSQRSLCTECRKAHTASSSHKPHKKTDKKEKPYKCDECGKSFAVGQAFDKHQRTHTGEKPYECKHCGRSFSDSSSFYQHQRIHTGEKPYKCNECGKSFTHSSSLSKHQRIHTGEKPYKCNECGKSFRQNSCLTRHQRTHTGEKPYVCKDCGSSFSLFSTIIYHQRLHAGEKPYKCTDCDKAFPTHSRLARHLRCHTGAKPYKCEECGKTFRQSSSLNLHIRSHTGEKPYKCDYCGATFSRSTILVEHVKIHTMYQCKKCGKKFKSWSASHKHHCTE</sequence>
<feature type="compositionally biased region" description="Basic residues" evidence="13">
    <location>
        <begin position="324"/>
        <end position="335"/>
    </location>
</feature>
<evidence type="ECO:0000313" key="18">
    <source>
        <dbReference type="RefSeq" id="XP_027258816.1"/>
    </source>
</evidence>
<dbReference type="FunFam" id="3.30.160.60:FF:000557">
    <property type="entry name" value="zinc finger and SCAN domain-containing protein 29"/>
    <property type="match status" value="1"/>
</dbReference>
<dbReference type="RefSeq" id="XP_027258816.1">
    <property type="nucleotide sequence ID" value="XM_027403015.2"/>
</dbReference>
<keyword evidence="10 12" id="KW-0539">Nucleus</keyword>
<accession>A0A9J7FFE3</accession>
<feature type="domain" description="C2H2-type" evidence="14">
    <location>
        <begin position="680"/>
        <end position="703"/>
    </location>
</feature>
<feature type="compositionally biased region" description="Polar residues" evidence="13">
    <location>
        <begin position="312"/>
        <end position="321"/>
    </location>
</feature>
<evidence type="ECO:0000256" key="3">
    <source>
        <dbReference type="ARBA" id="ARBA00022723"/>
    </source>
</evidence>
<dbReference type="FunFam" id="3.30.160.60:FF:001530">
    <property type="entry name" value="Zinc finger protein 268"/>
    <property type="match status" value="1"/>
</dbReference>
<dbReference type="CDD" id="cd07936">
    <property type="entry name" value="SCAN"/>
    <property type="match status" value="1"/>
</dbReference>
<comment type="subcellular location">
    <subcellularLocation>
        <location evidence="1 12">Nucleus</location>
    </subcellularLocation>
</comment>
<dbReference type="PROSITE" id="PS50804">
    <property type="entry name" value="SCAN_BOX"/>
    <property type="match status" value="1"/>
</dbReference>
<dbReference type="InterPro" id="IPR050527">
    <property type="entry name" value="Snail/Krueppel_Znf"/>
</dbReference>